<dbReference type="AlphaFoldDB" id="A0A9N9GK90"/>
<protein>
    <submittedName>
        <fullName evidence="6">328_t:CDS:1</fullName>
    </submittedName>
</protein>
<keyword evidence="4" id="KW-0812">Transmembrane</keyword>
<feature type="domain" description="Glycosyl transferase family 25" evidence="5">
    <location>
        <begin position="57"/>
        <end position="212"/>
    </location>
</feature>
<dbReference type="InterPro" id="IPR002654">
    <property type="entry name" value="Glyco_trans_25"/>
</dbReference>
<evidence type="ECO:0000256" key="4">
    <source>
        <dbReference type="SAM" id="Phobius"/>
    </source>
</evidence>
<feature type="transmembrane region" description="Helical" evidence="4">
    <location>
        <begin position="12"/>
        <end position="29"/>
    </location>
</feature>
<dbReference type="OrthoDB" id="2326236at2759"/>
<comment type="caution">
    <text evidence="6">The sequence shown here is derived from an EMBL/GenBank/DDBJ whole genome shotgun (WGS) entry which is preliminary data.</text>
</comment>
<dbReference type="CDD" id="cd06532">
    <property type="entry name" value="Glyco_transf_25"/>
    <property type="match status" value="1"/>
</dbReference>
<dbReference type="PANTHER" id="PTHR10730:SF53">
    <property type="entry name" value="GLYCOSYLTRANSFERASE 25 FAMILY MEMBER"/>
    <property type="match status" value="1"/>
</dbReference>
<sequence>MIRILERCLRSFVCFLFFILVIYNSALLFQEFLQPLFNPDINAKELCSDCTNTLGFEHIYVINLDFRIDRRKKMEALGNYHHLNLDIIKAINKHDTVALSRLNNSNLDNGVKACYLSHYTIFESIVKNGYESALILEDDVDMELNITNIMTEVHHNLPNNWDMLYLGHCAVYGNRYFQTNLTVHVLHTSGHPQCLHGYVVSAEGAKKLVEKLNIDNPNDRIDMDIPALIINEEIISYSIYPPIVVQFKGVNDFSDVSPTIDGVGTGTYPLMNSTLRFLGYDPNVKDPNTLNIPHH</sequence>
<keyword evidence="4" id="KW-1133">Transmembrane helix</keyword>
<evidence type="ECO:0000313" key="7">
    <source>
        <dbReference type="Proteomes" id="UP000789759"/>
    </source>
</evidence>
<organism evidence="6 7">
    <name type="scientific">Cetraspora pellucida</name>
    <dbReference type="NCBI Taxonomy" id="1433469"/>
    <lineage>
        <taxon>Eukaryota</taxon>
        <taxon>Fungi</taxon>
        <taxon>Fungi incertae sedis</taxon>
        <taxon>Mucoromycota</taxon>
        <taxon>Glomeromycotina</taxon>
        <taxon>Glomeromycetes</taxon>
        <taxon>Diversisporales</taxon>
        <taxon>Gigasporaceae</taxon>
        <taxon>Cetraspora</taxon>
    </lineage>
</organism>
<evidence type="ECO:0000313" key="6">
    <source>
        <dbReference type="EMBL" id="CAG8607875.1"/>
    </source>
</evidence>
<evidence type="ECO:0000256" key="1">
    <source>
        <dbReference type="ARBA" id="ARBA00006721"/>
    </source>
</evidence>
<keyword evidence="3" id="KW-0808">Transferase</keyword>
<dbReference type="Proteomes" id="UP000789759">
    <property type="component" value="Unassembled WGS sequence"/>
</dbReference>
<dbReference type="PANTHER" id="PTHR10730">
    <property type="entry name" value="PROCOLLAGEN-LYSINE,2-OXOGLUTARATE 5-DIOXYGENASE/GLYCOSYLTRANSFERASE 25 FAMILY MEMBER"/>
    <property type="match status" value="1"/>
</dbReference>
<dbReference type="EMBL" id="CAJVQA010004851">
    <property type="protein sequence ID" value="CAG8607875.1"/>
    <property type="molecule type" value="Genomic_DNA"/>
</dbReference>
<evidence type="ECO:0000259" key="5">
    <source>
        <dbReference type="Pfam" id="PF01755"/>
    </source>
</evidence>
<accession>A0A9N9GK90</accession>
<reference evidence="6" key="1">
    <citation type="submission" date="2021-06" db="EMBL/GenBank/DDBJ databases">
        <authorList>
            <person name="Kallberg Y."/>
            <person name="Tangrot J."/>
            <person name="Rosling A."/>
        </authorList>
    </citation>
    <scope>NUCLEOTIDE SEQUENCE</scope>
    <source>
        <strain evidence="6">FL966</strain>
    </source>
</reference>
<evidence type="ECO:0000256" key="3">
    <source>
        <dbReference type="ARBA" id="ARBA00022679"/>
    </source>
</evidence>
<dbReference type="GO" id="GO:0016740">
    <property type="term" value="F:transferase activity"/>
    <property type="evidence" value="ECO:0007669"/>
    <property type="project" value="UniProtKB-KW"/>
</dbReference>
<name>A0A9N9GK90_9GLOM</name>
<proteinExistence type="inferred from homology"/>
<dbReference type="InterPro" id="IPR050757">
    <property type="entry name" value="Collagen_mod_GT25"/>
</dbReference>
<dbReference type="Pfam" id="PF01755">
    <property type="entry name" value="Glyco_transf_25"/>
    <property type="match status" value="1"/>
</dbReference>
<comment type="similarity">
    <text evidence="1">Belongs to the glycosyltransferase 25 family.</text>
</comment>
<keyword evidence="2" id="KW-0328">Glycosyltransferase</keyword>
<keyword evidence="7" id="KW-1185">Reference proteome</keyword>
<evidence type="ECO:0000256" key="2">
    <source>
        <dbReference type="ARBA" id="ARBA00022676"/>
    </source>
</evidence>
<keyword evidence="4" id="KW-0472">Membrane</keyword>
<gene>
    <name evidence="6" type="ORF">CPELLU_LOCUS7308</name>
</gene>